<dbReference type="AlphaFoldDB" id="A0A841D3A7"/>
<evidence type="ECO:0000313" key="2">
    <source>
        <dbReference type="Proteomes" id="UP000562352"/>
    </source>
</evidence>
<evidence type="ECO:0000313" key="1">
    <source>
        <dbReference type="EMBL" id="MBB5962847.1"/>
    </source>
</evidence>
<protein>
    <recommendedName>
        <fullName evidence="3">TIGR02646 family protein</fullName>
    </recommendedName>
</protein>
<dbReference type="EMBL" id="JACHJJ010000005">
    <property type="protein sequence ID" value="MBB5962847.1"/>
    <property type="molecule type" value="Genomic_DNA"/>
</dbReference>
<gene>
    <name evidence="1" type="ORF">FHS22_002115</name>
</gene>
<accession>A0A841D3A7</accession>
<keyword evidence="2" id="KW-1185">Reference proteome</keyword>
<evidence type="ECO:0008006" key="3">
    <source>
        <dbReference type="Google" id="ProtNLM"/>
    </source>
</evidence>
<sequence length="243" mass="27225">MIPLARPALPAELADRLSAHTEHLRTCSAGGVAARSRWKNAAADRTALREALQPMAPGIERCMYCGDSLGTAIDHFEPIKLAPLRAFDWLNHFLACEYCNSNAKRAEYPCDPLTGACLLVDPSAEDPYDHLQLVLNTGRYRAKTRKGEATIATFRLDRWQLERARRDAFDRCEDMLRGYARLLSSGEHQRAQIRAEALLRQPHADVLYAMVRTLDAPGAALVLDDDIAGILRTRFTVPSRWRA</sequence>
<dbReference type="Proteomes" id="UP000562352">
    <property type="component" value="Unassembled WGS sequence"/>
</dbReference>
<comment type="caution">
    <text evidence="1">The sequence shown here is derived from an EMBL/GenBank/DDBJ whole genome shotgun (WGS) entry which is preliminary data.</text>
</comment>
<dbReference type="Gene3D" id="1.10.30.50">
    <property type="match status" value="1"/>
</dbReference>
<proteinExistence type="predicted"/>
<name>A0A841D3A7_PLAVE</name>
<organism evidence="1 2">
    <name type="scientific">Planomonospora venezuelensis</name>
    <dbReference type="NCBI Taxonomy" id="1999"/>
    <lineage>
        <taxon>Bacteria</taxon>
        <taxon>Bacillati</taxon>
        <taxon>Actinomycetota</taxon>
        <taxon>Actinomycetes</taxon>
        <taxon>Streptosporangiales</taxon>
        <taxon>Streptosporangiaceae</taxon>
        <taxon>Planomonospora</taxon>
    </lineage>
</organism>
<reference evidence="1 2" key="1">
    <citation type="submission" date="2020-08" db="EMBL/GenBank/DDBJ databases">
        <title>Genomic Encyclopedia of Type Strains, Phase III (KMG-III): the genomes of soil and plant-associated and newly described type strains.</title>
        <authorList>
            <person name="Whitman W."/>
        </authorList>
    </citation>
    <scope>NUCLEOTIDE SEQUENCE [LARGE SCALE GENOMIC DNA]</scope>
    <source>
        <strain evidence="1 2">CECT 3303</strain>
    </source>
</reference>
<dbReference type="RefSeq" id="WP_184940548.1">
    <property type="nucleotide sequence ID" value="NZ_BAAAWZ010000001.1"/>
</dbReference>